<feature type="region of interest" description="Disordered" evidence="11">
    <location>
        <begin position="1"/>
        <end position="54"/>
    </location>
</feature>
<evidence type="ECO:0000313" key="15">
    <source>
        <dbReference type="Proteomes" id="UP000799324"/>
    </source>
</evidence>
<dbReference type="Proteomes" id="UP000799324">
    <property type="component" value="Unassembled WGS sequence"/>
</dbReference>
<accession>A0A6A6TS68</accession>
<dbReference type="PROSITE" id="PS51281">
    <property type="entry name" value="TAP_C"/>
    <property type="match status" value="1"/>
</dbReference>
<keyword evidence="7" id="KW-0509">mRNA transport</keyword>
<keyword evidence="8" id="KW-0539">Nucleus</keyword>
<dbReference type="SMART" id="SM00804">
    <property type="entry name" value="TAP_C"/>
    <property type="match status" value="1"/>
</dbReference>
<dbReference type="Pfam" id="PF03943">
    <property type="entry name" value="TAP_C"/>
    <property type="match status" value="1"/>
</dbReference>
<comment type="subcellular location">
    <subcellularLocation>
        <location evidence="1">Nucleus</location>
    </subcellularLocation>
</comment>
<dbReference type="FunFam" id="3.80.10.10:FF:000296">
    <property type="entry name" value="mRNA export factor MEX67"/>
    <property type="match status" value="1"/>
</dbReference>
<dbReference type="EMBL" id="MU004288">
    <property type="protein sequence ID" value="KAF2662919.1"/>
    <property type="molecule type" value="Genomic_DNA"/>
</dbReference>
<dbReference type="Gene3D" id="3.80.10.10">
    <property type="entry name" value="Ribonuclease Inhibitor"/>
    <property type="match status" value="1"/>
</dbReference>
<protein>
    <recommendedName>
        <fullName evidence="10">mRNA export factor MEX67</fullName>
    </recommendedName>
</protein>
<dbReference type="GO" id="GO:0005634">
    <property type="term" value="C:nucleus"/>
    <property type="evidence" value="ECO:0007669"/>
    <property type="project" value="UniProtKB-SubCell"/>
</dbReference>
<feature type="compositionally biased region" description="Polar residues" evidence="11">
    <location>
        <begin position="33"/>
        <end position="52"/>
    </location>
</feature>
<keyword evidence="3" id="KW-0813">Transport</keyword>
<feature type="region of interest" description="Disordered" evidence="11">
    <location>
        <begin position="531"/>
        <end position="550"/>
    </location>
</feature>
<dbReference type="SUPFAM" id="SSF54427">
    <property type="entry name" value="NTF2-like"/>
    <property type="match status" value="1"/>
</dbReference>
<dbReference type="InterPro" id="IPR032710">
    <property type="entry name" value="NTF2-like_dom_sf"/>
</dbReference>
<keyword evidence="15" id="KW-1185">Reference proteome</keyword>
<evidence type="ECO:0000313" key="14">
    <source>
        <dbReference type="EMBL" id="KAF2662919.1"/>
    </source>
</evidence>
<dbReference type="InterPro" id="IPR032675">
    <property type="entry name" value="LRR_dom_sf"/>
</dbReference>
<evidence type="ECO:0000256" key="1">
    <source>
        <dbReference type="ARBA" id="ARBA00004123"/>
    </source>
</evidence>
<comment type="similarity">
    <text evidence="2">Belongs to the NXF family.</text>
</comment>
<evidence type="ECO:0000256" key="3">
    <source>
        <dbReference type="ARBA" id="ARBA00022448"/>
    </source>
</evidence>
<keyword evidence="6" id="KW-0677">Repeat</keyword>
<evidence type="ECO:0000259" key="13">
    <source>
        <dbReference type="PROSITE" id="PS51281"/>
    </source>
</evidence>
<dbReference type="PANTHER" id="PTHR10662">
    <property type="entry name" value="NUCLEAR RNA EXPORT FACTOR"/>
    <property type="match status" value="1"/>
</dbReference>
<dbReference type="Pfam" id="PF24048">
    <property type="entry name" value="LRR_NXF1-5"/>
    <property type="match status" value="1"/>
</dbReference>
<dbReference type="InterPro" id="IPR057125">
    <property type="entry name" value="NXF1/2/3/5-like_LRR"/>
</dbReference>
<evidence type="ECO:0000256" key="6">
    <source>
        <dbReference type="ARBA" id="ARBA00022737"/>
    </source>
</evidence>
<gene>
    <name evidence="14" type="ORF">K491DRAFT_686074</name>
</gene>
<dbReference type="InterPro" id="IPR002075">
    <property type="entry name" value="NTF2_dom"/>
</dbReference>
<keyword evidence="5" id="KW-0433">Leucine-rich repeat</keyword>
<dbReference type="CDD" id="cd14342">
    <property type="entry name" value="UBA_TAP-C"/>
    <property type="match status" value="1"/>
</dbReference>
<dbReference type="InterPro" id="IPR030217">
    <property type="entry name" value="NXF_fam"/>
</dbReference>
<evidence type="ECO:0000256" key="10">
    <source>
        <dbReference type="ARBA" id="ARBA00069694"/>
    </source>
</evidence>
<dbReference type="Gene3D" id="1.10.8.10">
    <property type="entry name" value="DNA helicase RuvA subunit, C-terminal domain"/>
    <property type="match status" value="1"/>
</dbReference>
<dbReference type="GO" id="GO:0003723">
    <property type="term" value="F:RNA binding"/>
    <property type="evidence" value="ECO:0007669"/>
    <property type="project" value="TreeGrafter"/>
</dbReference>
<dbReference type="OrthoDB" id="25872at2759"/>
<dbReference type="AlphaFoldDB" id="A0A6A6TS68"/>
<evidence type="ECO:0000256" key="8">
    <source>
        <dbReference type="ARBA" id="ARBA00023242"/>
    </source>
</evidence>
<evidence type="ECO:0000256" key="2">
    <source>
        <dbReference type="ARBA" id="ARBA00009285"/>
    </source>
</evidence>
<evidence type="ECO:0000256" key="5">
    <source>
        <dbReference type="ARBA" id="ARBA00022614"/>
    </source>
</evidence>
<evidence type="ECO:0000259" key="12">
    <source>
        <dbReference type="PROSITE" id="PS50177"/>
    </source>
</evidence>
<dbReference type="InterPro" id="IPR018222">
    <property type="entry name" value="Nuclear_transport_factor_2_euk"/>
</dbReference>
<evidence type="ECO:0000256" key="7">
    <source>
        <dbReference type="ARBA" id="ARBA00022816"/>
    </source>
</evidence>
<organism evidence="14 15">
    <name type="scientific">Lophiostoma macrostomum CBS 122681</name>
    <dbReference type="NCBI Taxonomy" id="1314788"/>
    <lineage>
        <taxon>Eukaryota</taxon>
        <taxon>Fungi</taxon>
        <taxon>Dikarya</taxon>
        <taxon>Ascomycota</taxon>
        <taxon>Pezizomycotina</taxon>
        <taxon>Dothideomycetes</taxon>
        <taxon>Pleosporomycetidae</taxon>
        <taxon>Pleosporales</taxon>
        <taxon>Lophiostomataceae</taxon>
        <taxon>Lophiostoma</taxon>
    </lineage>
</organism>
<reference evidence="14" key="1">
    <citation type="journal article" date="2020" name="Stud. Mycol.">
        <title>101 Dothideomycetes genomes: a test case for predicting lifestyles and emergence of pathogens.</title>
        <authorList>
            <person name="Haridas S."/>
            <person name="Albert R."/>
            <person name="Binder M."/>
            <person name="Bloem J."/>
            <person name="Labutti K."/>
            <person name="Salamov A."/>
            <person name="Andreopoulos B."/>
            <person name="Baker S."/>
            <person name="Barry K."/>
            <person name="Bills G."/>
            <person name="Bluhm B."/>
            <person name="Cannon C."/>
            <person name="Castanera R."/>
            <person name="Culley D."/>
            <person name="Daum C."/>
            <person name="Ezra D."/>
            <person name="Gonzalez J."/>
            <person name="Henrissat B."/>
            <person name="Kuo A."/>
            <person name="Liang C."/>
            <person name="Lipzen A."/>
            <person name="Lutzoni F."/>
            <person name="Magnuson J."/>
            <person name="Mondo S."/>
            <person name="Nolan M."/>
            <person name="Ohm R."/>
            <person name="Pangilinan J."/>
            <person name="Park H.-J."/>
            <person name="Ramirez L."/>
            <person name="Alfaro M."/>
            <person name="Sun H."/>
            <person name="Tritt A."/>
            <person name="Yoshinaga Y."/>
            <person name="Zwiers L.-H."/>
            <person name="Turgeon B."/>
            <person name="Goodwin S."/>
            <person name="Spatafora J."/>
            <person name="Crous P."/>
            <person name="Grigoriev I."/>
        </authorList>
    </citation>
    <scope>NUCLEOTIDE SEQUENCE</scope>
    <source>
        <strain evidence="14">CBS 122681</strain>
    </source>
</reference>
<feature type="domain" description="TAP-C" evidence="13">
    <location>
        <begin position="553"/>
        <end position="606"/>
    </location>
</feature>
<dbReference type="PANTHER" id="PTHR10662:SF22">
    <property type="entry name" value="NUCLEAR RNA EXPORT FACTOR 1"/>
    <property type="match status" value="1"/>
</dbReference>
<feature type="compositionally biased region" description="Basic residues" evidence="11">
    <location>
        <begin position="10"/>
        <end position="19"/>
    </location>
</feature>
<dbReference type="InterPro" id="IPR009060">
    <property type="entry name" value="UBA-like_sf"/>
</dbReference>
<dbReference type="PROSITE" id="PS50177">
    <property type="entry name" value="NTF2_DOMAIN"/>
    <property type="match status" value="1"/>
</dbReference>
<evidence type="ECO:0000256" key="9">
    <source>
        <dbReference type="ARBA" id="ARBA00055253"/>
    </source>
</evidence>
<comment type="function">
    <text evidence="9">Involved in the export of mRNA from the nucleus to the cytoplasm.</text>
</comment>
<evidence type="ECO:0000256" key="4">
    <source>
        <dbReference type="ARBA" id="ARBA00022490"/>
    </source>
</evidence>
<dbReference type="Pfam" id="PF22602">
    <property type="entry name" value="NXF_NTF2"/>
    <property type="match status" value="1"/>
</dbReference>
<sequence>MPASAARRGGGIRKHQHQRRDRDGDLLMGATPRVSTPRASQKPQHSNSSRTMTELRVTGWTDETDIPKITQFLERHAAKRSPSAKTGGGLAPNMVKSSRVAGDVLTIKVRPEDVPAFNKINGFSFTSATNGTQKLVIAGLGIRSRSPNDTTTTQSSETPSTVALLEGFLDRRYDATSKLLNLSKIAEDEQVSAAGMFNSSSTQSKFFPALMAILNRRVKTATEKRDTFVSVTLSDNNLPNLGVVKDLGFTLPQIKNLDLSGNKFESTKDIITWKHKFRSLEHLILSGNPLESLQPGYEQEIVGWYPRLRILNGQVVRTDAQIAKLDAPKQKPIPSSQNLWLDDAKIAENFLVDFMQGFDNDRSALAQKYYDQDSTFTMSVNARAKGGAGNQHDKTPWDSYLPQSRNLKFINSKRTRFSRKYRGLQDIQKAWSTLPPTRHPALNTNKYSMDCQPQPGLPDPSGQYSGVTGLMLIVHGEYEEHRTAKGANEIVRRAFDRTFVLGPGGPSGVRVVSDMCCFRAAGGVAAWVPQELPENASPPPQSQPTGVPVGLTPEQEAMVMHVHEATRLTLEMATQCLQAGNWDLEAAAQIFNQQKDNLPPDAFITA</sequence>
<feature type="domain" description="NTF2" evidence="12">
    <location>
        <begin position="346"/>
        <end position="518"/>
    </location>
</feature>
<dbReference type="Gene3D" id="3.10.450.50">
    <property type="match status" value="1"/>
</dbReference>
<dbReference type="SUPFAM" id="SSF46934">
    <property type="entry name" value="UBA-like"/>
    <property type="match status" value="1"/>
</dbReference>
<proteinExistence type="inferred from homology"/>
<evidence type="ECO:0000256" key="11">
    <source>
        <dbReference type="SAM" id="MobiDB-lite"/>
    </source>
</evidence>
<name>A0A6A6TS68_9PLEO</name>
<dbReference type="InterPro" id="IPR005637">
    <property type="entry name" value="TAP_C_dom"/>
</dbReference>
<dbReference type="GO" id="GO:0016973">
    <property type="term" value="P:poly(A)+ mRNA export from nucleus"/>
    <property type="evidence" value="ECO:0007669"/>
    <property type="project" value="TreeGrafter"/>
</dbReference>
<keyword evidence="4" id="KW-0963">Cytoplasm</keyword>
<dbReference type="SUPFAM" id="SSF52058">
    <property type="entry name" value="L domain-like"/>
    <property type="match status" value="1"/>
</dbReference>